<evidence type="ECO:0000313" key="4">
    <source>
        <dbReference type="Proteomes" id="UP000015100"/>
    </source>
</evidence>
<accession>S8AFA8</accession>
<dbReference type="InterPro" id="IPR002818">
    <property type="entry name" value="DJ-1/PfpI"/>
</dbReference>
<dbReference type="STRING" id="1284197.S8AFA8"/>
<reference evidence="4" key="2">
    <citation type="submission" date="2013-04" db="EMBL/GenBank/DDBJ databases">
        <title>Genomic mechanisms accounting for the adaptation to parasitism in nematode-trapping fungi.</title>
        <authorList>
            <person name="Ahren D.G."/>
        </authorList>
    </citation>
    <scope>NUCLEOTIDE SEQUENCE [LARGE SCALE GENOMIC DNA]</scope>
    <source>
        <strain evidence="4">CBS 200.50</strain>
    </source>
</reference>
<dbReference type="OrthoDB" id="543156at2759"/>
<dbReference type="Proteomes" id="UP000015100">
    <property type="component" value="Unassembled WGS sequence"/>
</dbReference>
<dbReference type="SUPFAM" id="SSF52317">
    <property type="entry name" value="Class I glutamine amidotransferase-like"/>
    <property type="match status" value="1"/>
</dbReference>
<dbReference type="eggNOG" id="ENOG502S2RR">
    <property type="taxonomic scope" value="Eukaryota"/>
</dbReference>
<sequence length="240" mass="26182">MVRVSGFITALCATLAMATVEPQPGPKPKNIGIALFRAWQPMDVFGPIEALWGLGLSQPINIYLIDEDGDTAMIKPFTPFATQSNTSATVLVDYTFANAPQLDVLIVPGGVGTRNEANMAPVIAYVKAVYPSLQYIISVCTGASVLARAGILDGKRATTNKRSWAFVTQFGERVRWQPKARYVRDRNVWTTSGISAGVDGVLGWIEYVWGTNVSTDVTNVMEWNKVGANDDKFGKLYGLW</sequence>
<feature type="signal peptide" evidence="1">
    <location>
        <begin position="1"/>
        <end position="18"/>
    </location>
</feature>
<keyword evidence="1" id="KW-0732">Signal</keyword>
<dbReference type="PANTHER" id="PTHR43130:SF15">
    <property type="entry name" value="THIJ_PFPI FAMILY PROTEIN (AFU_ORTHOLOGUE AFUA_5G14240)"/>
    <property type="match status" value="1"/>
</dbReference>
<evidence type="ECO:0000313" key="3">
    <source>
        <dbReference type="EMBL" id="EPS41604.1"/>
    </source>
</evidence>
<evidence type="ECO:0000256" key="1">
    <source>
        <dbReference type="SAM" id="SignalP"/>
    </source>
</evidence>
<gene>
    <name evidence="3" type="ORF">H072_4483</name>
</gene>
<keyword evidence="4" id="KW-1185">Reference proteome</keyword>
<protein>
    <recommendedName>
        <fullName evidence="2">DJ-1/PfpI domain-containing protein</fullName>
    </recommendedName>
</protein>
<dbReference type="InterPro" id="IPR052158">
    <property type="entry name" value="INH-QAR"/>
</dbReference>
<dbReference type="HOGENOM" id="CLU_000445_44_8_1"/>
<dbReference type="CDD" id="cd03139">
    <property type="entry name" value="GATase1_PfpI_2"/>
    <property type="match status" value="1"/>
</dbReference>
<dbReference type="Gene3D" id="3.40.50.880">
    <property type="match status" value="1"/>
</dbReference>
<reference evidence="3 4" key="1">
    <citation type="journal article" date="2013" name="PLoS Genet.">
        <title>Genomic mechanisms accounting for the adaptation to parasitism in nematode-trapping fungi.</title>
        <authorList>
            <person name="Meerupati T."/>
            <person name="Andersson K.M."/>
            <person name="Friman E."/>
            <person name="Kumar D."/>
            <person name="Tunlid A."/>
            <person name="Ahren D."/>
        </authorList>
    </citation>
    <scope>NUCLEOTIDE SEQUENCE [LARGE SCALE GENOMIC DNA]</scope>
    <source>
        <strain evidence="3 4">CBS 200.50</strain>
    </source>
</reference>
<dbReference type="PANTHER" id="PTHR43130">
    <property type="entry name" value="ARAC-FAMILY TRANSCRIPTIONAL REGULATOR"/>
    <property type="match status" value="1"/>
</dbReference>
<dbReference type="AlphaFoldDB" id="S8AFA8"/>
<dbReference type="OMA" id="TTNKMLW"/>
<dbReference type="Pfam" id="PF01965">
    <property type="entry name" value="DJ-1_PfpI"/>
    <property type="match status" value="1"/>
</dbReference>
<feature type="domain" description="DJ-1/PfpI" evidence="2">
    <location>
        <begin position="81"/>
        <end position="196"/>
    </location>
</feature>
<dbReference type="EMBL" id="AQGS01000231">
    <property type="protein sequence ID" value="EPS41604.1"/>
    <property type="molecule type" value="Genomic_DNA"/>
</dbReference>
<evidence type="ECO:0000259" key="2">
    <source>
        <dbReference type="Pfam" id="PF01965"/>
    </source>
</evidence>
<name>S8AFA8_DACHA</name>
<proteinExistence type="predicted"/>
<feature type="chain" id="PRO_5004560443" description="DJ-1/PfpI domain-containing protein" evidence="1">
    <location>
        <begin position="19"/>
        <end position="240"/>
    </location>
</feature>
<dbReference type="InterPro" id="IPR029062">
    <property type="entry name" value="Class_I_gatase-like"/>
</dbReference>
<comment type="caution">
    <text evidence="3">The sequence shown here is derived from an EMBL/GenBank/DDBJ whole genome shotgun (WGS) entry which is preliminary data.</text>
</comment>
<organism evidence="3 4">
    <name type="scientific">Dactylellina haptotyla (strain CBS 200.50)</name>
    <name type="common">Nematode-trapping fungus</name>
    <name type="synonym">Monacrosporium haptotylum</name>
    <dbReference type="NCBI Taxonomy" id="1284197"/>
    <lineage>
        <taxon>Eukaryota</taxon>
        <taxon>Fungi</taxon>
        <taxon>Dikarya</taxon>
        <taxon>Ascomycota</taxon>
        <taxon>Pezizomycotina</taxon>
        <taxon>Orbiliomycetes</taxon>
        <taxon>Orbiliales</taxon>
        <taxon>Orbiliaceae</taxon>
        <taxon>Dactylellina</taxon>
    </lineage>
</organism>